<accession>A0A841J8K6</accession>
<name>A0A841J8K6_9SPHN</name>
<comment type="caution">
    <text evidence="1">The sequence shown here is derived from an EMBL/GenBank/DDBJ whole genome shotgun (WGS) entry which is preliminary data.</text>
</comment>
<evidence type="ECO:0000313" key="1">
    <source>
        <dbReference type="EMBL" id="MBB6125896.1"/>
    </source>
</evidence>
<gene>
    <name evidence="1" type="ORF">FHS92_003663</name>
</gene>
<protein>
    <recommendedName>
        <fullName evidence="3">DUF2946 domain-containing protein</fullName>
    </recommendedName>
</protein>
<keyword evidence="2" id="KW-1185">Reference proteome</keyword>
<evidence type="ECO:0008006" key="3">
    <source>
        <dbReference type="Google" id="ProtNLM"/>
    </source>
</evidence>
<organism evidence="1 2">
    <name type="scientific">Sphingobium subterraneum</name>
    <dbReference type="NCBI Taxonomy" id="627688"/>
    <lineage>
        <taxon>Bacteria</taxon>
        <taxon>Pseudomonadati</taxon>
        <taxon>Pseudomonadota</taxon>
        <taxon>Alphaproteobacteria</taxon>
        <taxon>Sphingomonadales</taxon>
        <taxon>Sphingomonadaceae</taxon>
        <taxon>Sphingobium</taxon>
    </lineage>
</organism>
<dbReference type="AlphaFoldDB" id="A0A841J8K6"/>
<dbReference type="EMBL" id="JACIJP010000030">
    <property type="protein sequence ID" value="MBB6125896.1"/>
    <property type="molecule type" value="Genomic_DNA"/>
</dbReference>
<dbReference type="Proteomes" id="UP000552700">
    <property type="component" value="Unassembled WGS sequence"/>
</dbReference>
<proteinExistence type="predicted"/>
<sequence>MLRAFPLPTLARTALFAVLALMLVLRVGPLCEAVAVAAVPSAATMVDCEGKSHRAPDNKAPAPACSMPCASAFQGEPIAHVAPLPFAAIVPWPGRQANLAGLARAPATPPPRAA</sequence>
<evidence type="ECO:0000313" key="2">
    <source>
        <dbReference type="Proteomes" id="UP000552700"/>
    </source>
</evidence>
<reference evidence="1 2" key="1">
    <citation type="submission" date="2020-08" db="EMBL/GenBank/DDBJ databases">
        <title>Genomic Encyclopedia of Type Strains, Phase IV (KMG-IV): sequencing the most valuable type-strain genomes for metagenomic binning, comparative biology and taxonomic classification.</title>
        <authorList>
            <person name="Goeker M."/>
        </authorList>
    </citation>
    <scope>NUCLEOTIDE SEQUENCE [LARGE SCALE GENOMIC DNA]</scope>
    <source>
        <strain evidence="1 2">DSM 102255</strain>
    </source>
</reference>